<feature type="domain" description="UBA" evidence="2">
    <location>
        <begin position="435"/>
        <end position="476"/>
    </location>
</feature>
<dbReference type="Pfam" id="PF00627">
    <property type="entry name" value="UBA"/>
    <property type="match status" value="1"/>
</dbReference>
<protein>
    <recommendedName>
        <fullName evidence="2">UBA domain-containing protein</fullName>
    </recommendedName>
</protein>
<dbReference type="OrthoDB" id="608866at2759"/>
<evidence type="ECO:0000313" key="3">
    <source>
        <dbReference type="EMBL" id="KAG2439105.1"/>
    </source>
</evidence>
<evidence type="ECO:0000313" key="4">
    <source>
        <dbReference type="Proteomes" id="UP000613740"/>
    </source>
</evidence>
<dbReference type="AlphaFoldDB" id="A0A835W4J4"/>
<dbReference type="PROSITE" id="PS50030">
    <property type="entry name" value="UBA"/>
    <property type="match status" value="1"/>
</dbReference>
<name>A0A835W4J4_9CHLO</name>
<evidence type="ECO:0000256" key="1">
    <source>
        <dbReference type="SAM" id="MobiDB-lite"/>
    </source>
</evidence>
<dbReference type="SUPFAM" id="SSF46934">
    <property type="entry name" value="UBA-like"/>
    <property type="match status" value="1"/>
</dbReference>
<feature type="region of interest" description="Disordered" evidence="1">
    <location>
        <begin position="326"/>
        <end position="409"/>
    </location>
</feature>
<dbReference type="PANTHER" id="PTHR41733:SF1">
    <property type="entry name" value="CHROMOSOME UNDETERMINED SCAFFOLD_30, WHOLE GENOME SHOTGUN SEQUENCE"/>
    <property type="match status" value="1"/>
</dbReference>
<feature type="compositionally biased region" description="Basic residues" evidence="1">
    <location>
        <begin position="381"/>
        <end position="392"/>
    </location>
</feature>
<dbReference type="Gene3D" id="1.10.8.10">
    <property type="entry name" value="DNA helicase RuvA subunit, C-terminal domain"/>
    <property type="match status" value="1"/>
</dbReference>
<dbReference type="EMBL" id="JAEHOD010000041">
    <property type="protein sequence ID" value="KAG2439105.1"/>
    <property type="molecule type" value="Genomic_DNA"/>
</dbReference>
<dbReference type="CDD" id="cd14297">
    <property type="entry name" value="UBA2_spUBP14_like"/>
    <property type="match status" value="1"/>
</dbReference>
<dbReference type="PANTHER" id="PTHR41733">
    <property type="entry name" value="UBIQUITIN-ASSOCIATED/TRANSLATION ELONGATION FACTOR EF1B, N-TERMINAL, EUKARYOTE"/>
    <property type="match status" value="1"/>
</dbReference>
<sequence>MAFAAALAEKRGPRVGDAASLWNFTPAPGWSREEVQILRLCLMKHGVGQWMQILNTGLLPGKLIQQLNGQTQRLLGQQSLAAYTGLKVDVDRIRIDNEARTDATRKAGLIINDGPNLTKEMKEKMRQDAVAKYGLTPEQLAEVDEQLAEIAAALNPASTSAAAAAGTGGAAPGAAGGAGPVTGGGAAAAAAAAGDAAGSAGGAVMAAPPRNALAISTGVLAATLLDPGLGNLIAQPTEQLNPEQLGQLLLRLRNRLACLVDRARGRAGLPPRTTPRWAGEAAAAACLAAMAAAEASAPQVPAPAAGGQEGAGGPVVVAVPFSRGVRKRTSKGGKVKGGDREWSPEGEENMAPPQGGGRGGGKRKSSAAAGGEEADGIANGRAKRTSRAKRGSSKYDPYVDDNDYGDEGIDPFDLEDDMDDMNPHGRYGSGGGGRRADPAEAISTLTAMGFPERKARGALRECNFNVELAVEWLFANCV</sequence>
<reference evidence="3" key="1">
    <citation type="journal article" date="2020" name="bioRxiv">
        <title>Comparative genomics of Chlamydomonas.</title>
        <authorList>
            <person name="Craig R.J."/>
            <person name="Hasan A.R."/>
            <person name="Ness R.W."/>
            <person name="Keightley P.D."/>
        </authorList>
    </citation>
    <scope>NUCLEOTIDE SEQUENCE</scope>
    <source>
        <strain evidence="3">CCAP 11/173</strain>
    </source>
</reference>
<proteinExistence type="predicted"/>
<evidence type="ECO:0000259" key="2">
    <source>
        <dbReference type="PROSITE" id="PS50030"/>
    </source>
</evidence>
<comment type="caution">
    <text evidence="3">The sequence shown here is derived from an EMBL/GenBank/DDBJ whole genome shotgun (WGS) entry which is preliminary data.</text>
</comment>
<accession>A0A835W4J4</accession>
<dbReference type="Proteomes" id="UP000613740">
    <property type="component" value="Unassembled WGS sequence"/>
</dbReference>
<gene>
    <name evidence="3" type="ORF">HYH02_006627</name>
</gene>
<dbReference type="SMART" id="SM00165">
    <property type="entry name" value="UBA"/>
    <property type="match status" value="1"/>
</dbReference>
<feature type="compositionally biased region" description="Acidic residues" evidence="1">
    <location>
        <begin position="398"/>
        <end position="409"/>
    </location>
</feature>
<organism evidence="3 4">
    <name type="scientific">Chlamydomonas schloesseri</name>
    <dbReference type="NCBI Taxonomy" id="2026947"/>
    <lineage>
        <taxon>Eukaryota</taxon>
        <taxon>Viridiplantae</taxon>
        <taxon>Chlorophyta</taxon>
        <taxon>core chlorophytes</taxon>
        <taxon>Chlorophyceae</taxon>
        <taxon>CS clade</taxon>
        <taxon>Chlamydomonadales</taxon>
        <taxon>Chlamydomonadaceae</taxon>
        <taxon>Chlamydomonas</taxon>
    </lineage>
</organism>
<keyword evidence="4" id="KW-1185">Reference proteome</keyword>
<dbReference type="InterPro" id="IPR015940">
    <property type="entry name" value="UBA"/>
</dbReference>
<dbReference type="InterPro" id="IPR009060">
    <property type="entry name" value="UBA-like_sf"/>
</dbReference>